<proteinExistence type="predicted"/>
<dbReference type="GO" id="GO:0016787">
    <property type="term" value="F:hydrolase activity"/>
    <property type="evidence" value="ECO:0007669"/>
    <property type="project" value="UniProtKB-KW"/>
</dbReference>
<gene>
    <name evidence="4" type="primary">srtB</name>
    <name evidence="4" type="ORF">DWX93_03235</name>
</gene>
<feature type="active site" description="Proton donor/acceptor" evidence="2">
    <location>
        <position position="152"/>
    </location>
</feature>
<evidence type="ECO:0000256" key="1">
    <source>
        <dbReference type="ARBA" id="ARBA00022801"/>
    </source>
</evidence>
<keyword evidence="3" id="KW-0472">Membrane</keyword>
<dbReference type="Proteomes" id="UP000266172">
    <property type="component" value="Unassembled WGS sequence"/>
</dbReference>
<keyword evidence="1 4" id="KW-0378">Hydrolase</keyword>
<keyword evidence="3" id="KW-1133">Transmembrane helix</keyword>
<evidence type="ECO:0000313" key="4">
    <source>
        <dbReference type="EMBL" id="RGS42353.1"/>
    </source>
</evidence>
<dbReference type="InterPro" id="IPR023365">
    <property type="entry name" value="Sortase_dom-sf"/>
</dbReference>
<feature type="transmembrane region" description="Helical" evidence="3">
    <location>
        <begin position="20"/>
        <end position="38"/>
    </location>
</feature>
<feature type="active site" description="Acyl-thioester intermediate" evidence="2">
    <location>
        <position position="250"/>
    </location>
</feature>
<reference evidence="4 5" key="1">
    <citation type="submission" date="2018-08" db="EMBL/GenBank/DDBJ databases">
        <title>A genome reference for cultivated species of the human gut microbiota.</title>
        <authorList>
            <person name="Zou Y."/>
            <person name="Xue W."/>
            <person name="Luo G."/>
        </authorList>
    </citation>
    <scope>NUCLEOTIDE SEQUENCE [LARGE SCALE GENOMIC DNA]</scope>
    <source>
        <strain evidence="4 5">AF22-12AC</strain>
    </source>
</reference>
<evidence type="ECO:0000313" key="5">
    <source>
        <dbReference type="Proteomes" id="UP000266172"/>
    </source>
</evidence>
<sequence length="271" mass="31110">MLNEEKEQQKKKQIHRIAQIVLAGIAIVCILYLVVHTVRQAMIQRQYEQMSQESVVVQAEVTEQIEAQIYGPVPKVDFDTLWQTNEDICAWIYIPDTKVSYPVLRKQDAENPYDDYYLSHTAEGQNGLPGSIYVEPCNAGDFSDNNTVVYGHHMKNGTMFGSLHEYQDESYMEKHPYVYVITPERERVYQVFAAIAYDDRHLMGSFASFTEPEEREAFLSSLKENGDETDVIREDIAVTADSKLLTLSTCIKNQSEKRLLVEAVQVYESET</sequence>
<protein>
    <submittedName>
        <fullName evidence="4">SrtB family sortase</fullName>
        <ecNumber evidence="4">3.4.22.71</ecNumber>
    </submittedName>
</protein>
<accession>A0A395VAD8</accession>
<comment type="caution">
    <text evidence="4">The sequence shown here is derived from an EMBL/GenBank/DDBJ whole genome shotgun (WGS) entry which is preliminary data.</text>
</comment>
<dbReference type="GeneID" id="93723085"/>
<name>A0A395VAD8_9FIRM</name>
<dbReference type="AlphaFoldDB" id="A0A395VAD8"/>
<dbReference type="OMA" id="DIYAWIY"/>
<dbReference type="CDD" id="cd05826">
    <property type="entry name" value="Sortase_B"/>
    <property type="match status" value="1"/>
</dbReference>
<evidence type="ECO:0000256" key="3">
    <source>
        <dbReference type="SAM" id="Phobius"/>
    </source>
</evidence>
<dbReference type="InterPro" id="IPR005754">
    <property type="entry name" value="Sortase"/>
</dbReference>
<dbReference type="Pfam" id="PF04203">
    <property type="entry name" value="Sortase"/>
    <property type="match status" value="1"/>
</dbReference>
<dbReference type="InterPro" id="IPR009835">
    <property type="entry name" value="SrtB"/>
</dbReference>
<organism evidence="4 5">
    <name type="scientific">Roseburia hominis</name>
    <dbReference type="NCBI Taxonomy" id="301301"/>
    <lineage>
        <taxon>Bacteria</taxon>
        <taxon>Bacillati</taxon>
        <taxon>Bacillota</taxon>
        <taxon>Clostridia</taxon>
        <taxon>Lachnospirales</taxon>
        <taxon>Lachnospiraceae</taxon>
        <taxon>Roseburia</taxon>
    </lineage>
</organism>
<keyword evidence="3" id="KW-0812">Transmembrane</keyword>
<dbReference type="SUPFAM" id="SSF63817">
    <property type="entry name" value="Sortase"/>
    <property type="match status" value="1"/>
</dbReference>
<dbReference type="RefSeq" id="WP_014079422.1">
    <property type="nucleotide sequence ID" value="NZ_CAUGCI010000010.1"/>
</dbReference>
<dbReference type="NCBIfam" id="TIGR03064">
    <property type="entry name" value="sortase_srtB"/>
    <property type="match status" value="1"/>
</dbReference>
<dbReference type="Gene3D" id="2.40.260.10">
    <property type="entry name" value="Sortase"/>
    <property type="match status" value="1"/>
</dbReference>
<dbReference type="EC" id="3.4.22.71" evidence="4"/>
<evidence type="ECO:0000256" key="2">
    <source>
        <dbReference type="PIRSR" id="PIRSR605754-1"/>
    </source>
</evidence>
<dbReference type="EMBL" id="QRVL01000001">
    <property type="protein sequence ID" value="RGS42353.1"/>
    <property type="molecule type" value="Genomic_DNA"/>
</dbReference>